<sequence>MVVHVVYRRRESSWRGGETSARLHQGAAAMSNPAGGKHLVRLAGSSSLRGGAALSPAVSISSGSRPATRAGARALRAASPPPACSIASVGCWESRALRLDGDEDWEVVVAQGDDAVGADSGAFDAVQEAADEHAEAFGAPPTDQEVRAAVASIQEVFENLPGLDSDAPAQALALSPISGLPPSGMFVNYFAEGSTPSDIKIEDSTPSDVKIDQLDSLEHSTPDTASEECIEPAMLVLNSTALLTREHRNVLDAFHLLQVDSSVQKMVMALSTDKSVWDAVMKNEVVQEFRKSFQDAKEADPNGSSSASPGVMKWVMETTQAKIKEFLESILRLVNMLFQAQSEDYDLYDDTVRMSFMLAVFVFIVVTVARIK</sequence>
<organism evidence="2">
    <name type="scientific">Oryza glumipatula</name>
    <dbReference type="NCBI Taxonomy" id="40148"/>
    <lineage>
        <taxon>Eukaryota</taxon>
        <taxon>Viridiplantae</taxon>
        <taxon>Streptophyta</taxon>
        <taxon>Embryophyta</taxon>
        <taxon>Tracheophyta</taxon>
        <taxon>Spermatophyta</taxon>
        <taxon>Magnoliopsida</taxon>
        <taxon>Liliopsida</taxon>
        <taxon>Poales</taxon>
        <taxon>Poaceae</taxon>
        <taxon>BOP clade</taxon>
        <taxon>Oryzoideae</taxon>
        <taxon>Oryzeae</taxon>
        <taxon>Oryzinae</taxon>
        <taxon>Oryza</taxon>
    </lineage>
</organism>
<dbReference type="eggNOG" id="ENOG502QVYD">
    <property type="taxonomic scope" value="Eukaryota"/>
</dbReference>
<dbReference type="InterPro" id="IPR016606">
    <property type="entry name" value="UCP012943"/>
</dbReference>
<protein>
    <submittedName>
        <fullName evidence="2">Uncharacterized protein</fullName>
    </submittedName>
</protein>
<keyword evidence="1" id="KW-0472">Membrane</keyword>
<keyword evidence="1" id="KW-0812">Transmembrane</keyword>
<dbReference type="STRING" id="40148.A0A0D9ZNX5"/>
<evidence type="ECO:0000313" key="2">
    <source>
        <dbReference type="EnsemblPlants" id="OGLUM04G20830.1"/>
    </source>
</evidence>
<evidence type="ECO:0000256" key="1">
    <source>
        <dbReference type="SAM" id="Phobius"/>
    </source>
</evidence>
<dbReference type="PANTHER" id="PTHR33625">
    <property type="entry name" value="OS08G0179900 PROTEIN"/>
    <property type="match status" value="1"/>
</dbReference>
<reference evidence="2" key="2">
    <citation type="submission" date="2018-05" db="EMBL/GenBank/DDBJ databases">
        <title>OgluRS3 (Oryza glumaepatula Reference Sequence Version 3).</title>
        <authorList>
            <person name="Zhang J."/>
            <person name="Kudrna D."/>
            <person name="Lee S."/>
            <person name="Talag J."/>
            <person name="Welchert J."/>
            <person name="Wing R.A."/>
        </authorList>
    </citation>
    <scope>NUCLEOTIDE SEQUENCE [LARGE SCALE GENOMIC DNA]</scope>
</reference>
<dbReference type="Proteomes" id="UP000026961">
    <property type="component" value="Chromosome 4"/>
</dbReference>
<proteinExistence type="predicted"/>
<dbReference type="EnsemblPlants" id="OGLUM04G20830.1">
    <property type="protein sequence ID" value="OGLUM04G20830.1"/>
    <property type="gene ID" value="OGLUM04G20830"/>
</dbReference>
<reference evidence="2" key="1">
    <citation type="submission" date="2015-04" db="UniProtKB">
        <authorList>
            <consortium name="EnsemblPlants"/>
        </authorList>
    </citation>
    <scope>IDENTIFICATION</scope>
</reference>
<keyword evidence="1" id="KW-1133">Transmembrane helix</keyword>
<feature type="transmembrane region" description="Helical" evidence="1">
    <location>
        <begin position="352"/>
        <end position="371"/>
    </location>
</feature>
<dbReference type="HOGENOM" id="CLU_788486_0_0_1"/>
<dbReference type="Gramene" id="OGLUM04G20830.1">
    <property type="protein sequence ID" value="OGLUM04G20830.1"/>
    <property type="gene ID" value="OGLUM04G20830"/>
</dbReference>
<dbReference type="PIRSF" id="PIRSF012943">
    <property type="entry name" value="UCP012943"/>
    <property type="match status" value="1"/>
</dbReference>
<accession>A0A0D9ZNX5</accession>
<evidence type="ECO:0000313" key="3">
    <source>
        <dbReference type="Proteomes" id="UP000026961"/>
    </source>
</evidence>
<keyword evidence="3" id="KW-1185">Reference proteome</keyword>
<name>A0A0D9ZNX5_9ORYZ</name>
<dbReference type="AlphaFoldDB" id="A0A0D9ZNX5"/>
<dbReference type="PANTHER" id="PTHR33625:SF3">
    <property type="entry name" value="OS04G0550700 PROTEIN"/>
    <property type="match status" value="1"/>
</dbReference>